<protein>
    <submittedName>
        <fullName evidence="1">Uncharacterized protein</fullName>
    </submittedName>
</protein>
<dbReference type="AlphaFoldDB" id="E9IV01"/>
<dbReference type="EMBL" id="GL766114">
    <property type="protein sequence ID" value="EFZ15601.1"/>
    <property type="molecule type" value="Genomic_DNA"/>
</dbReference>
<proteinExistence type="predicted"/>
<evidence type="ECO:0000313" key="1">
    <source>
        <dbReference type="EMBL" id="EFZ15601.1"/>
    </source>
</evidence>
<accession>E9IV01</accession>
<feature type="non-terminal residue" evidence="1">
    <location>
        <position position="84"/>
    </location>
</feature>
<name>E9IV01_SOLIN</name>
<gene>
    <name evidence="1" type="ORF">SINV_04530</name>
</gene>
<dbReference type="HOGENOM" id="CLU_2402448_0_0_1"/>
<reference evidence="1" key="1">
    <citation type="journal article" date="2011" name="Proc. Natl. Acad. Sci. U.S.A.">
        <title>The genome of the fire ant Solenopsis invicta.</title>
        <authorList>
            <person name="Wurm Y."/>
            <person name="Wang J."/>
            <person name="Riba-Grognuz O."/>
            <person name="Corona M."/>
            <person name="Nygaard S."/>
            <person name="Hunt B.G."/>
            <person name="Ingram K.K."/>
            <person name="Falquet L."/>
            <person name="Nipitwattanaphon M."/>
            <person name="Gotzek D."/>
            <person name="Dijkstra M.B."/>
            <person name="Oettler J."/>
            <person name="Comtesse F."/>
            <person name="Shih C.J."/>
            <person name="Wu W.J."/>
            <person name="Yang C.C."/>
            <person name="Thomas J."/>
            <person name="Beaudoing E."/>
            <person name="Pradervand S."/>
            <person name="Flegel V."/>
            <person name="Cook E.D."/>
            <person name="Fabbretti R."/>
            <person name="Stockinger H."/>
            <person name="Long L."/>
            <person name="Farmerie W.G."/>
            <person name="Oakey J."/>
            <person name="Boomsma J.J."/>
            <person name="Pamilo P."/>
            <person name="Yi S.V."/>
            <person name="Heinze J."/>
            <person name="Goodisman M.A."/>
            <person name="Farinelli L."/>
            <person name="Harshman K."/>
            <person name="Hulo N."/>
            <person name="Cerutti L."/>
            <person name="Xenarios I."/>
            <person name="Shoemaker D."/>
            <person name="Keller L."/>
        </authorList>
    </citation>
    <scope>NUCLEOTIDE SEQUENCE [LARGE SCALE GENOMIC DNA]</scope>
</reference>
<organism>
    <name type="scientific">Solenopsis invicta</name>
    <name type="common">Red imported fire ant</name>
    <name type="synonym">Solenopsis wagneri</name>
    <dbReference type="NCBI Taxonomy" id="13686"/>
    <lineage>
        <taxon>Eukaryota</taxon>
        <taxon>Metazoa</taxon>
        <taxon>Ecdysozoa</taxon>
        <taxon>Arthropoda</taxon>
        <taxon>Hexapoda</taxon>
        <taxon>Insecta</taxon>
        <taxon>Pterygota</taxon>
        <taxon>Neoptera</taxon>
        <taxon>Endopterygota</taxon>
        <taxon>Hymenoptera</taxon>
        <taxon>Apocrita</taxon>
        <taxon>Aculeata</taxon>
        <taxon>Formicoidea</taxon>
        <taxon>Formicidae</taxon>
        <taxon>Myrmicinae</taxon>
        <taxon>Solenopsis</taxon>
    </lineage>
</organism>
<sequence>MIREKLQRFKLRKGRKESVGYEEKLAEGRGNELARRCWEEIIERASRGSLSTWKKKKQNFFEERGKELKKVKKKREEENSNLAN</sequence>